<accession>A0A9Q1G9P8</accession>
<sequence length="176" mass="20170">MAEGPQEEQPPSGARRCRRLPLLFRRFGPTLKSPRLGLRRCEEPLSLSKNSAGGAARAEEFGFLRSLLGPMYAKRRTQLILRAKQRRDREKKKTQRFEICPVFLGMYQRFYFDKKCDDVAFTGRFPLYLSLPPFPREDKKNSADNSRWRRRSRSTCGCPSRPCRGPGMTPADGPAG</sequence>
<feature type="region of interest" description="Disordered" evidence="1">
    <location>
        <begin position="136"/>
        <end position="176"/>
    </location>
</feature>
<evidence type="ECO:0000313" key="2">
    <source>
        <dbReference type="EMBL" id="KAJ8379658.1"/>
    </source>
</evidence>
<name>A0A9Q1G9P8_SYNKA</name>
<dbReference type="EMBL" id="JAINUF010000001">
    <property type="protein sequence ID" value="KAJ8379658.1"/>
    <property type="molecule type" value="Genomic_DNA"/>
</dbReference>
<evidence type="ECO:0000313" key="3">
    <source>
        <dbReference type="Proteomes" id="UP001152622"/>
    </source>
</evidence>
<evidence type="ECO:0000256" key="1">
    <source>
        <dbReference type="SAM" id="MobiDB-lite"/>
    </source>
</evidence>
<gene>
    <name evidence="2" type="ORF">SKAU_G00004360</name>
</gene>
<protein>
    <submittedName>
        <fullName evidence="2">Uncharacterized protein</fullName>
    </submittedName>
</protein>
<dbReference type="Proteomes" id="UP001152622">
    <property type="component" value="Chromosome 1"/>
</dbReference>
<comment type="caution">
    <text evidence="2">The sequence shown here is derived from an EMBL/GenBank/DDBJ whole genome shotgun (WGS) entry which is preliminary data.</text>
</comment>
<organism evidence="2 3">
    <name type="scientific">Synaphobranchus kaupii</name>
    <name type="common">Kaup's arrowtooth eel</name>
    <dbReference type="NCBI Taxonomy" id="118154"/>
    <lineage>
        <taxon>Eukaryota</taxon>
        <taxon>Metazoa</taxon>
        <taxon>Chordata</taxon>
        <taxon>Craniata</taxon>
        <taxon>Vertebrata</taxon>
        <taxon>Euteleostomi</taxon>
        <taxon>Actinopterygii</taxon>
        <taxon>Neopterygii</taxon>
        <taxon>Teleostei</taxon>
        <taxon>Anguilliformes</taxon>
        <taxon>Synaphobranchidae</taxon>
        <taxon>Synaphobranchus</taxon>
    </lineage>
</organism>
<keyword evidence="3" id="KW-1185">Reference proteome</keyword>
<proteinExistence type="predicted"/>
<dbReference type="AlphaFoldDB" id="A0A9Q1G9P8"/>
<reference evidence="2" key="1">
    <citation type="journal article" date="2023" name="Science">
        <title>Genome structures resolve the early diversification of teleost fishes.</title>
        <authorList>
            <person name="Parey E."/>
            <person name="Louis A."/>
            <person name="Montfort J."/>
            <person name="Bouchez O."/>
            <person name="Roques C."/>
            <person name="Iampietro C."/>
            <person name="Lluch J."/>
            <person name="Castinel A."/>
            <person name="Donnadieu C."/>
            <person name="Desvignes T."/>
            <person name="Floi Bucao C."/>
            <person name="Jouanno E."/>
            <person name="Wen M."/>
            <person name="Mejri S."/>
            <person name="Dirks R."/>
            <person name="Jansen H."/>
            <person name="Henkel C."/>
            <person name="Chen W.J."/>
            <person name="Zahm M."/>
            <person name="Cabau C."/>
            <person name="Klopp C."/>
            <person name="Thompson A.W."/>
            <person name="Robinson-Rechavi M."/>
            <person name="Braasch I."/>
            <person name="Lecointre G."/>
            <person name="Bobe J."/>
            <person name="Postlethwait J.H."/>
            <person name="Berthelot C."/>
            <person name="Roest Crollius H."/>
            <person name="Guiguen Y."/>
        </authorList>
    </citation>
    <scope>NUCLEOTIDE SEQUENCE</scope>
    <source>
        <strain evidence="2">WJC10195</strain>
    </source>
</reference>